<protein>
    <submittedName>
        <fullName evidence="4">TetR family transcriptional regulator</fullName>
    </submittedName>
</protein>
<dbReference type="InterPro" id="IPR001647">
    <property type="entry name" value="HTH_TetR"/>
</dbReference>
<gene>
    <name evidence="4" type="ORF">GCM10009810_16680</name>
</gene>
<dbReference type="PRINTS" id="PR00455">
    <property type="entry name" value="HTHTETR"/>
</dbReference>
<comment type="caution">
    <text evidence="4">The sequence shown here is derived from an EMBL/GenBank/DDBJ whole genome shotgun (WGS) entry which is preliminary data.</text>
</comment>
<dbReference type="EMBL" id="BAAAPN010000043">
    <property type="protein sequence ID" value="GAA1757860.1"/>
    <property type="molecule type" value="Genomic_DNA"/>
</dbReference>
<dbReference type="InterPro" id="IPR041678">
    <property type="entry name" value="TetR_C_16"/>
</dbReference>
<dbReference type="Pfam" id="PF17920">
    <property type="entry name" value="TetR_C_16"/>
    <property type="match status" value="1"/>
</dbReference>
<organism evidence="4 5">
    <name type="scientific">Nostocoides vanveenii</name>
    <dbReference type="NCBI Taxonomy" id="330835"/>
    <lineage>
        <taxon>Bacteria</taxon>
        <taxon>Bacillati</taxon>
        <taxon>Actinomycetota</taxon>
        <taxon>Actinomycetes</taxon>
        <taxon>Micrococcales</taxon>
        <taxon>Intrasporangiaceae</taxon>
        <taxon>Nostocoides</taxon>
    </lineage>
</organism>
<name>A0ABN2KJN4_9MICO</name>
<evidence type="ECO:0000259" key="3">
    <source>
        <dbReference type="PROSITE" id="PS50977"/>
    </source>
</evidence>
<dbReference type="Pfam" id="PF00440">
    <property type="entry name" value="TetR_N"/>
    <property type="match status" value="1"/>
</dbReference>
<dbReference type="SUPFAM" id="SSF48498">
    <property type="entry name" value="Tetracyclin repressor-like, C-terminal domain"/>
    <property type="match status" value="1"/>
</dbReference>
<feature type="domain" description="HTH tetR-type" evidence="3">
    <location>
        <begin position="3"/>
        <end position="63"/>
    </location>
</feature>
<evidence type="ECO:0000256" key="1">
    <source>
        <dbReference type="ARBA" id="ARBA00023125"/>
    </source>
</evidence>
<dbReference type="PANTHER" id="PTHR30055">
    <property type="entry name" value="HTH-TYPE TRANSCRIPTIONAL REGULATOR RUTR"/>
    <property type="match status" value="1"/>
</dbReference>
<reference evidence="4 5" key="1">
    <citation type="journal article" date="2019" name="Int. J. Syst. Evol. Microbiol.">
        <title>The Global Catalogue of Microorganisms (GCM) 10K type strain sequencing project: providing services to taxonomists for standard genome sequencing and annotation.</title>
        <authorList>
            <consortium name="The Broad Institute Genomics Platform"/>
            <consortium name="The Broad Institute Genome Sequencing Center for Infectious Disease"/>
            <person name="Wu L."/>
            <person name="Ma J."/>
        </authorList>
    </citation>
    <scope>NUCLEOTIDE SEQUENCE [LARGE SCALE GENOMIC DNA]</scope>
    <source>
        <strain evidence="4 5">JCM 15591</strain>
    </source>
</reference>
<dbReference type="PANTHER" id="PTHR30055:SF235">
    <property type="entry name" value="TRANSCRIPTIONAL REGULATORY PROTEIN"/>
    <property type="match status" value="1"/>
</dbReference>
<accession>A0ABN2KJN4</accession>
<proteinExistence type="predicted"/>
<dbReference type="SUPFAM" id="SSF46689">
    <property type="entry name" value="Homeodomain-like"/>
    <property type="match status" value="1"/>
</dbReference>
<keyword evidence="1 2" id="KW-0238">DNA-binding</keyword>
<sequence>MGADTRGEIVAAARIEFAAKGYDATSLRAIASRAGVDPALIHHYFSGKAALFATVMAIPIDPSVIVSGLLHTPREQIGAAMVRSFFAIWDQPPGRERMQGLMRSAITNHEAGRMLREFLTGEVFTRVTAEMDARVPTVERPTSTPEIRGGLAAAQMVGVAIMRYVIEYGPVVDAGVEELVALLGPTLQAYVAPPPRS</sequence>
<evidence type="ECO:0000256" key="2">
    <source>
        <dbReference type="PROSITE-ProRule" id="PRU00335"/>
    </source>
</evidence>
<dbReference type="Gene3D" id="1.10.10.60">
    <property type="entry name" value="Homeodomain-like"/>
    <property type="match status" value="1"/>
</dbReference>
<dbReference type="InterPro" id="IPR036271">
    <property type="entry name" value="Tet_transcr_reg_TetR-rel_C_sf"/>
</dbReference>
<dbReference type="Gene3D" id="1.10.357.10">
    <property type="entry name" value="Tetracycline Repressor, domain 2"/>
    <property type="match status" value="1"/>
</dbReference>
<dbReference type="InterPro" id="IPR050109">
    <property type="entry name" value="HTH-type_TetR-like_transc_reg"/>
</dbReference>
<evidence type="ECO:0000313" key="5">
    <source>
        <dbReference type="Proteomes" id="UP001501475"/>
    </source>
</evidence>
<dbReference type="InterPro" id="IPR009057">
    <property type="entry name" value="Homeodomain-like_sf"/>
</dbReference>
<feature type="DNA-binding region" description="H-T-H motif" evidence="2">
    <location>
        <begin position="26"/>
        <end position="45"/>
    </location>
</feature>
<keyword evidence="5" id="KW-1185">Reference proteome</keyword>
<dbReference type="PROSITE" id="PS50977">
    <property type="entry name" value="HTH_TETR_2"/>
    <property type="match status" value="1"/>
</dbReference>
<dbReference type="Proteomes" id="UP001501475">
    <property type="component" value="Unassembled WGS sequence"/>
</dbReference>
<evidence type="ECO:0000313" key="4">
    <source>
        <dbReference type="EMBL" id="GAA1757860.1"/>
    </source>
</evidence>